<dbReference type="EMBL" id="JAEKLZ010000170">
    <property type="protein sequence ID" value="MBW8725400.1"/>
    <property type="molecule type" value="Genomic_DNA"/>
</dbReference>
<evidence type="ECO:0000313" key="3">
    <source>
        <dbReference type="Proteomes" id="UP000700706"/>
    </source>
</evidence>
<proteinExistence type="predicted"/>
<name>A0A952FLJ8_9PROT</name>
<dbReference type="Pfam" id="PF13302">
    <property type="entry name" value="Acetyltransf_3"/>
    <property type="match status" value="1"/>
</dbReference>
<evidence type="ECO:0000259" key="1">
    <source>
        <dbReference type="Pfam" id="PF13302"/>
    </source>
</evidence>
<dbReference type="SUPFAM" id="SSF55729">
    <property type="entry name" value="Acyl-CoA N-acyltransferases (Nat)"/>
    <property type="match status" value="1"/>
</dbReference>
<feature type="non-terminal residue" evidence="2">
    <location>
        <position position="1"/>
    </location>
</feature>
<dbReference type="InterPro" id="IPR000182">
    <property type="entry name" value="GNAT_dom"/>
</dbReference>
<dbReference type="GO" id="GO:0016747">
    <property type="term" value="F:acyltransferase activity, transferring groups other than amino-acyl groups"/>
    <property type="evidence" value="ECO:0007669"/>
    <property type="project" value="InterPro"/>
</dbReference>
<feature type="domain" description="N-acetyltransferase" evidence="1">
    <location>
        <begin position="3"/>
        <end position="99"/>
    </location>
</feature>
<evidence type="ECO:0000313" key="2">
    <source>
        <dbReference type="EMBL" id="MBW8725400.1"/>
    </source>
</evidence>
<dbReference type="AlphaFoldDB" id="A0A952FLJ8"/>
<dbReference type="InterPro" id="IPR016181">
    <property type="entry name" value="Acyl_CoA_acyltransferase"/>
</dbReference>
<dbReference type="Gene3D" id="3.40.630.30">
    <property type="match status" value="1"/>
</dbReference>
<reference evidence="2" key="1">
    <citation type="submission" date="2020-06" db="EMBL/GenBank/DDBJ databases">
        <title>Stable isotope informed genome-resolved metagenomics uncovers potential trophic interactions in rhizosphere soil.</title>
        <authorList>
            <person name="Starr E.P."/>
            <person name="Shi S."/>
            <person name="Blazewicz S.J."/>
            <person name="Koch B.J."/>
            <person name="Probst A.J."/>
            <person name="Hungate B.A."/>
            <person name="Pett-Ridge J."/>
            <person name="Firestone M.K."/>
            <person name="Banfield J.F."/>
        </authorList>
    </citation>
    <scope>NUCLEOTIDE SEQUENCE</scope>
    <source>
        <strain evidence="2">YM_69_17</strain>
    </source>
</reference>
<protein>
    <submittedName>
        <fullName evidence="2">GNAT family N-acetyltransferase</fullName>
    </submittedName>
</protein>
<accession>A0A952FLJ8</accession>
<sequence length="222" mass="24864">AKTTRWLSQGIYPNHVEDQRSFLESIRKRDRFAALICGKSGGPLYGIISLSAIDWVARSAQISLVVGEALPGRQLVQLEAMARVTEHAFQRMGLDRVWAGQAHPGLARWNQWLELLGYFTDGVLRRGFVKGRETVSNAVMICCLYEDYAAVKARRGGQLWPGNDIMLRLIAGLPRQGFAHRLGEFLDRELPLYKAEIEALESRIREDDGDTGTAPKRRLAGS</sequence>
<dbReference type="Proteomes" id="UP000700706">
    <property type="component" value="Unassembled WGS sequence"/>
</dbReference>
<organism evidence="2 3">
    <name type="scientific">Inquilinus limosus</name>
    <dbReference type="NCBI Taxonomy" id="171674"/>
    <lineage>
        <taxon>Bacteria</taxon>
        <taxon>Pseudomonadati</taxon>
        <taxon>Pseudomonadota</taxon>
        <taxon>Alphaproteobacteria</taxon>
        <taxon>Rhodospirillales</taxon>
        <taxon>Rhodospirillaceae</taxon>
        <taxon>Inquilinus</taxon>
    </lineage>
</organism>
<gene>
    <name evidence="2" type="ORF">JF625_09640</name>
</gene>
<comment type="caution">
    <text evidence="2">The sequence shown here is derived from an EMBL/GenBank/DDBJ whole genome shotgun (WGS) entry which is preliminary data.</text>
</comment>